<sequence>MPTTDDYGQGIGIAALTDPPDASKLAKDIVNPIASRSTMRFASSSERAATLVGDAAPVEGMVTWLRDVDLLTVYDGSSWSVIGSGTKAWTTISLASGFAHNGNSNGTLQYRIVNLFGEDTLMLRGGVNITYSGSPKVIPNSGFVTNTPLVTAARPSSLRSLTGACSTTDSDVLSVKIDIGTDGRIQIVGTTSATADPKIQPPWVSFNGKFCSL</sequence>
<evidence type="ECO:0000313" key="1">
    <source>
        <dbReference type="EMBL" id="QES25799.1"/>
    </source>
</evidence>
<accession>A0A5P2BBV0</accession>
<dbReference type="RefSeq" id="WP_150165128.1">
    <property type="nucleotide sequence ID" value="NZ_CP029193.1"/>
</dbReference>
<dbReference type="OrthoDB" id="4310170at2"/>
<proteinExistence type="predicted"/>
<gene>
    <name evidence="1" type="ORF">DEJ47_04450</name>
</gene>
<reference evidence="1 2" key="1">
    <citation type="submission" date="2018-05" db="EMBL/GenBank/DDBJ databases">
        <title>Streptomyces venezuelae.</title>
        <authorList>
            <person name="Kim W."/>
            <person name="Lee N."/>
            <person name="Cho B.-K."/>
        </authorList>
    </citation>
    <scope>NUCLEOTIDE SEQUENCE [LARGE SCALE GENOMIC DNA]</scope>
    <source>
        <strain evidence="1 2">ATCC 14583</strain>
    </source>
</reference>
<dbReference type="AlphaFoldDB" id="A0A5P2BBV0"/>
<organism evidence="1 2">
    <name type="scientific">Streptomyces venezuelae</name>
    <dbReference type="NCBI Taxonomy" id="54571"/>
    <lineage>
        <taxon>Bacteria</taxon>
        <taxon>Bacillati</taxon>
        <taxon>Actinomycetota</taxon>
        <taxon>Actinomycetes</taxon>
        <taxon>Kitasatosporales</taxon>
        <taxon>Streptomycetaceae</taxon>
        <taxon>Streptomyces</taxon>
    </lineage>
</organism>
<evidence type="ECO:0000313" key="2">
    <source>
        <dbReference type="Proteomes" id="UP000323046"/>
    </source>
</evidence>
<dbReference type="Proteomes" id="UP000323046">
    <property type="component" value="Chromosome"/>
</dbReference>
<protein>
    <submittedName>
        <fullName evidence="1">Uncharacterized protein</fullName>
    </submittedName>
</protein>
<keyword evidence="2" id="KW-1185">Reference proteome</keyword>
<dbReference type="EMBL" id="CP029193">
    <property type="protein sequence ID" value="QES25799.1"/>
    <property type="molecule type" value="Genomic_DNA"/>
</dbReference>
<name>A0A5P2BBV0_STRVZ</name>